<evidence type="ECO:0000313" key="2">
    <source>
        <dbReference type="Proteomes" id="UP000280960"/>
    </source>
</evidence>
<name>A0A3G2R3Z0_9FIRM</name>
<reference evidence="1 2" key="1">
    <citation type="submission" date="2018-10" db="EMBL/GenBank/DDBJ databases">
        <authorList>
            <person name="Zhang X."/>
        </authorList>
    </citation>
    <scope>NUCLEOTIDE SEQUENCE [LARGE SCALE GENOMIC DNA]</scope>
    <source>
        <strain evidence="1 2">SK-G1</strain>
    </source>
</reference>
<keyword evidence="1" id="KW-0347">Helicase</keyword>
<accession>A0A3G2R3Z0</accession>
<dbReference type="KEGG" id="bacg:D2962_06020"/>
<proteinExistence type="predicted"/>
<organism evidence="1 2">
    <name type="scientific">Biomaibacter acetigenes</name>
    <dbReference type="NCBI Taxonomy" id="2316383"/>
    <lineage>
        <taxon>Bacteria</taxon>
        <taxon>Bacillati</taxon>
        <taxon>Bacillota</taxon>
        <taxon>Clostridia</taxon>
        <taxon>Thermosediminibacterales</taxon>
        <taxon>Tepidanaerobacteraceae</taxon>
        <taxon>Biomaibacter</taxon>
    </lineage>
</organism>
<protein>
    <submittedName>
        <fullName evidence="1">Helicase</fullName>
    </submittedName>
</protein>
<keyword evidence="1" id="KW-0067">ATP-binding</keyword>
<dbReference type="GO" id="GO:0004386">
    <property type="term" value="F:helicase activity"/>
    <property type="evidence" value="ECO:0007669"/>
    <property type="project" value="UniProtKB-KW"/>
</dbReference>
<gene>
    <name evidence="1" type="ORF">D2962_06020</name>
</gene>
<dbReference type="AlphaFoldDB" id="A0A3G2R3Z0"/>
<dbReference type="EMBL" id="CP033169">
    <property type="protein sequence ID" value="AYO30234.1"/>
    <property type="molecule type" value="Genomic_DNA"/>
</dbReference>
<keyword evidence="1" id="KW-0547">Nucleotide-binding</keyword>
<keyword evidence="2" id="KW-1185">Reference proteome</keyword>
<sequence>MKFIPYSYQKYCINRLINDKALGLFLDMGLG</sequence>
<keyword evidence="1" id="KW-0378">Hydrolase</keyword>
<dbReference type="Proteomes" id="UP000280960">
    <property type="component" value="Chromosome"/>
</dbReference>
<evidence type="ECO:0000313" key="1">
    <source>
        <dbReference type="EMBL" id="AYO30234.1"/>
    </source>
</evidence>